<dbReference type="EMBL" id="JANPWB010000006">
    <property type="protein sequence ID" value="KAJ1178316.1"/>
    <property type="molecule type" value="Genomic_DNA"/>
</dbReference>
<evidence type="ECO:0000313" key="2">
    <source>
        <dbReference type="Proteomes" id="UP001066276"/>
    </source>
</evidence>
<dbReference type="Proteomes" id="UP001066276">
    <property type="component" value="Chromosome 3_2"/>
</dbReference>
<comment type="caution">
    <text evidence="1">The sequence shown here is derived from an EMBL/GenBank/DDBJ whole genome shotgun (WGS) entry which is preliminary data.</text>
</comment>
<protein>
    <submittedName>
        <fullName evidence="1">Uncharacterized protein</fullName>
    </submittedName>
</protein>
<evidence type="ECO:0000313" key="1">
    <source>
        <dbReference type="EMBL" id="KAJ1178316.1"/>
    </source>
</evidence>
<organism evidence="1 2">
    <name type="scientific">Pleurodeles waltl</name>
    <name type="common">Iberian ribbed newt</name>
    <dbReference type="NCBI Taxonomy" id="8319"/>
    <lineage>
        <taxon>Eukaryota</taxon>
        <taxon>Metazoa</taxon>
        <taxon>Chordata</taxon>
        <taxon>Craniata</taxon>
        <taxon>Vertebrata</taxon>
        <taxon>Euteleostomi</taxon>
        <taxon>Amphibia</taxon>
        <taxon>Batrachia</taxon>
        <taxon>Caudata</taxon>
        <taxon>Salamandroidea</taxon>
        <taxon>Salamandridae</taxon>
        <taxon>Pleurodelinae</taxon>
        <taxon>Pleurodeles</taxon>
    </lineage>
</organism>
<feature type="non-terminal residue" evidence="1">
    <location>
        <position position="1"/>
    </location>
</feature>
<name>A0AAV7TQ51_PLEWA</name>
<feature type="non-terminal residue" evidence="1">
    <location>
        <position position="103"/>
    </location>
</feature>
<reference evidence="1" key="1">
    <citation type="journal article" date="2022" name="bioRxiv">
        <title>Sequencing and chromosome-scale assembly of the giantPleurodeles waltlgenome.</title>
        <authorList>
            <person name="Brown T."/>
            <person name="Elewa A."/>
            <person name="Iarovenko S."/>
            <person name="Subramanian E."/>
            <person name="Araus A.J."/>
            <person name="Petzold A."/>
            <person name="Susuki M."/>
            <person name="Suzuki K.-i.T."/>
            <person name="Hayashi T."/>
            <person name="Toyoda A."/>
            <person name="Oliveira C."/>
            <person name="Osipova E."/>
            <person name="Leigh N.D."/>
            <person name="Simon A."/>
            <person name="Yun M.H."/>
        </authorList>
    </citation>
    <scope>NUCLEOTIDE SEQUENCE</scope>
    <source>
        <strain evidence="1">20211129_DDA</strain>
        <tissue evidence="1">Liver</tissue>
    </source>
</reference>
<proteinExistence type="predicted"/>
<keyword evidence="2" id="KW-1185">Reference proteome</keyword>
<dbReference type="AlphaFoldDB" id="A0AAV7TQ51"/>
<accession>A0AAV7TQ51</accession>
<sequence>NRSGLLSIMYTEAPKNRMAKSSGCPPIATPMPSGLVGFFCPSWLLLLLTDTGSLSFIHWISLFPLPKHRFSLSSIRWISLFPLPNTGSLSPLSVGSLSFLSLT</sequence>
<gene>
    <name evidence="1" type="ORF">NDU88_003563</name>
</gene>